<dbReference type="OrthoDB" id="9808843at2"/>
<evidence type="ECO:0000313" key="4">
    <source>
        <dbReference type="Proteomes" id="UP000284057"/>
    </source>
</evidence>
<dbReference type="CDD" id="cd06170">
    <property type="entry name" value="LuxR_C_like"/>
    <property type="match status" value="1"/>
</dbReference>
<dbReference type="SUPFAM" id="SSF46894">
    <property type="entry name" value="C-terminal effector domain of the bipartite response regulators"/>
    <property type="match status" value="1"/>
</dbReference>
<organism evidence="3 4">
    <name type="scientific">Jiangella rhizosphaerae</name>
    <dbReference type="NCBI Taxonomy" id="2293569"/>
    <lineage>
        <taxon>Bacteria</taxon>
        <taxon>Bacillati</taxon>
        <taxon>Actinomycetota</taxon>
        <taxon>Actinomycetes</taxon>
        <taxon>Jiangellales</taxon>
        <taxon>Jiangellaceae</taxon>
        <taxon>Jiangella</taxon>
    </lineage>
</organism>
<accession>A0A418KHL8</accession>
<keyword evidence="4" id="KW-1185">Reference proteome</keyword>
<dbReference type="PRINTS" id="PR00038">
    <property type="entry name" value="HTHLUXR"/>
</dbReference>
<evidence type="ECO:0000313" key="3">
    <source>
        <dbReference type="EMBL" id="RIQ11889.1"/>
    </source>
</evidence>
<dbReference type="PANTHER" id="PTHR43214">
    <property type="entry name" value="TWO-COMPONENT RESPONSE REGULATOR"/>
    <property type="match status" value="1"/>
</dbReference>
<gene>
    <name evidence="3" type="ORF">DY240_27975</name>
</gene>
<comment type="caution">
    <text evidence="3">The sequence shown here is derived from an EMBL/GenBank/DDBJ whole genome shotgun (WGS) entry which is preliminary data.</text>
</comment>
<proteinExistence type="predicted"/>
<dbReference type="EMBL" id="QUAL01000414">
    <property type="protein sequence ID" value="RIQ11889.1"/>
    <property type="molecule type" value="Genomic_DNA"/>
</dbReference>
<keyword evidence="1 3" id="KW-0238">DNA-binding</keyword>
<evidence type="ECO:0000256" key="1">
    <source>
        <dbReference type="ARBA" id="ARBA00023125"/>
    </source>
</evidence>
<name>A0A418KHL8_9ACTN</name>
<evidence type="ECO:0000259" key="2">
    <source>
        <dbReference type="PROSITE" id="PS50043"/>
    </source>
</evidence>
<dbReference type="PROSITE" id="PS50043">
    <property type="entry name" value="HTH_LUXR_2"/>
    <property type="match status" value="1"/>
</dbReference>
<dbReference type="InterPro" id="IPR039420">
    <property type="entry name" value="WalR-like"/>
</dbReference>
<sequence length="141" mass="15040">MPVVLIVDQHPAPDLSVIGTPGVRGVVVSSDPPETLALGIMAAASHGVWLPEAVWEQVSQRPGPELLATLDSLTAAETETLRLVARGLSYREIARVRHVQLSTVKYHVGNIRLKTGASNRQHLIILAHEAAAARIAAAPRT</sequence>
<protein>
    <submittedName>
        <fullName evidence="3">DNA-binding response regulator</fullName>
    </submittedName>
</protein>
<reference evidence="3 4" key="1">
    <citation type="submission" date="2018-09" db="EMBL/GenBank/DDBJ databases">
        <title>Isolation, diversity and antifungal activity of actinobacteria from wheat.</title>
        <authorList>
            <person name="Han C."/>
        </authorList>
    </citation>
    <scope>NUCLEOTIDE SEQUENCE [LARGE SCALE GENOMIC DNA]</scope>
    <source>
        <strain evidence="3 4">NEAU-YY265</strain>
    </source>
</reference>
<dbReference type="GO" id="GO:0006355">
    <property type="term" value="P:regulation of DNA-templated transcription"/>
    <property type="evidence" value="ECO:0007669"/>
    <property type="project" value="InterPro"/>
</dbReference>
<dbReference type="AlphaFoldDB" id="A0A418KHL8"/>
<dbReference type="SMART" id="SM00421">
    <property type="entry name" value="HTH_LUXR"/>
    <property type="match status" value="1"/>
</dbReference>
<dbReference type="Pfam" id="PF00196">
    <property type="entry name" value="GerE"/>
    <property type="match status" value="1"/>
</dbReference>
<dbReference type="InterPro" id="IPR016032">
    <property type="entry name" value="Sig_transdc_resp-reg_C-effctor"/>
</dbReference>
<dbReference type="PANTHER" id="PTHR43214:SF43">
    <property type="entry name" value="TWO-COMPONENT RESPONSE REGULATOR"/>
    <property type="match status" value="1"/>
</dbReference>
<dbReference type="Proteomes" id="UP000284057">
    <property type="component" value="Unassembled WGS sequence"/>
</dbReference>
<dbReference type="InterPro" id="IPR000792">
    <property type="entry name" value="Tscrpt_reg_LuxR_C"/>
</dbReference>
<dbReference type="Gene3D" id="3.40.50.2300">
    <property type="match status" value="1"/>
</dbReference>
<feature type="domain" description="HTH luxR-type" evidence="2">
    <location>
        <begin position="66"/>
        <end position="131"/>
    </location>
</feature>
<dbReference type="RefSeq" id="WP_119662939.1">
    <property type="nucleotide sequence ID" value="NZ_QUAL01000414.1"/>
</dbReference>
<dbReference type="GO" id="GO:0003677">
    <property type="term" value="F:DNA binding"/>
    <property type="evidence" value="ECO:0007669"/>
    <property type="project" value="UniProtKB-KW"/>
</dbReference>